<dbReference type="PANTHER" id="PTHR11113:SF14">
    <property type="entry name" value="N-ACETYLGLUCOSAMINE-6-PHOSPHATE DEACETYLASE"/>
    <property type="match status" value="1"/>
</dbReference>
<evidence type="ECO:0000256" key="3">
    <source>
        <dbReference type="ARBA" id="ARBA00018029"/>
    </source>
</evidence>
<dbReference type="AlphaFoldDB" id="A0A915D205"/>
<dbReference type="GO" id="GO:0008448">
    <property type="term" value="F:N-acetylglucosamine-6-phosphate deacetylase activity"/>
    <property type="evidence" value="ECO:0007669"/>
    <property type="project" value="UniProtKB-UniRule"/>
</dbReference>
<dbReference type="SUPFAM" id="SSF51556">
    <property type="entry name" value="Metallo-dependent hydrolases"/>
    <property type="match status" value="1"/>
</dbReference>
<feature type="binding site" evidence="10">
    <location>
        <position position="226"/>
    </location>
    <ligand>
        <name>Zn(2+)</name>
        <dbReference type="ChEBI" id="CHEBI:29105"/>
    </ligand>
</feature>
<dbReference type="Gene3D" id="2.30.40.10">
    <property type="entry name" value="Urease, subunit C, domain 1"/>
    <property type="match status" value="1"/>
</dbReference>
<evidence type="ECO:0000313" key="13">
    <source>
        <dbReference type="WBParaSite" id="jg15078"/>
    </source>
</evidence>
<dbReference type="SUPFAM" id="SSF51338">
    <property type="entry name" value="Composite domain of metallo-dependent hydrolases"/>
    <property type="match status" value="1"/>
</dbReference>
<evidence type="ECO:0000256" key="5">
    <source>
        <dbReference type="ARBA" id="ARBA00022801"/>
    </source>
</evidence>
<sequence>MKSISYKDNWLQEVHTGVIIKFFNCRFVRNGLPVGNEDLWVLDGKVLNPHHVFFELKQGPEVEVDCQGLILTAGFIDLQVNGAFGVDFTSCAPNQFVDSLHKVAAGLTQFGITAFCPHAMISSNPDVYKSLIPLAAKASLSSSGGAATILGLHLEGPFISNEKRGCHSIQNIVSDFGENPAQTIAHTYGQFTAQDVAIVTLAPELPGSLDAIKYFRDKGVHVSLGHSAGNLDEGQRAMQGGARLVTHMFNALKPFHHRQPGLIGLLTCAPPALTLPFELPSKTCPSGLVLVSDCISALGLKDGVHKLGDENVHVTGDLAVRENGVVAGSVAKMPHCIRTLKKCVECSLEEALKCATTNPATALGIQAKMGSLDYGSVADFVLIDEQVKVHATFVSATRCFLNE</sequence>
<dbReference type="InterPro" id="IPR032466">
    <property type="entry name" value="Metal_Hydrolase"/>
</dbReference>
<feature type="binding site" evidence="10">
    <location>
        <position position="155"/>
    </location>
    <ligand>
        <name>Zn(2+)</name>
        <dbReference type="ChEBI" id="CHEBI:29105"/>
    </ligand>
</feature>
<dbReference type="InterPro" id="IPR003764">
    <property type="entry name" value="GlcNAc_6-P_deAcase"/>
</dbReference>
<accession>A0A915D205</accession>
<keyword evidence="6 8" id="KW-0119">Carbohydrate metabolism</keyword>
<dbReference type="Gene3D" id="3.20.20.140">
    <property type="entry name" value="Metal-dependent hydrolases"/>
    <property type="match status" value="1"/>
</dbReference>
<dbReference type="PIRSF" id="PIRSF038994">
    <property type="entry name" value="NagA"/>
    <property type="match status" value="1"/>
</dbReference>
<dbReference type="InterPro" id="IPR011059">
    <property type="entry name" value="Metal-dep_hydrolase_composite"/>
</dbReference>
<keyword evidence="4 10" id="KW-0479">Metal-binding</keyword>
<evidence type="ECO:0000256" key="4">
    <source>
        <dbReference type="ARBA" id="ARBA00022723"/>
    </source>
</evidence>
<dbReference type="Pfam" id="PF01979">
    <property type="entry name" value="Amidohydro_1"/>
    <property type="match status" value="1"/>
</dbReference>
<comment type="similarity">
    <text evidence="1 8">Belongs to the metallo-dependent hydrolases superfamily. NagA family.</text>
</comment>
<dbReference type="GO" id="GO:0006046">
    <property type="term" value="P:N-acetylglucosamine catabolic process"/>
    <property type="evidence" value="ECO:0007669"/>
    <property type="project" value="TreeGrafter"/>
</dbReference>
<evidence type="ECO:0000256" key="8">
    <source>
        <dbReference type="PIRNR" id="PIRNR038994"/>
    </source>
</evidence>
<keyword evidence="12" id="KW-1185">Reference proteome</keyword>
<name>A0A915D205_9BILA</name>
<evidence type="ECO:0000256" key="10">
    <source>
        <dbReference type="PIRSR" id="PIRSR038994-3"/>
    </source>
</evidence>
<evidence type="ECO:0000313" key="12">
    <source>
        <dbReference type="Proteomes" id="UP000887574"/>
    </source>
</evidence>
<protein>
    <recommendedName>
        <fullName evidence="3 8">N-acetylglucosamine-6-phosphate deacetylase</fullName>
        <ecNumber evidence="2 8">3.5.1.25</ecNumber>
    </recommendedName>
</protein>
<comment type="catalytic activity">
    <reaction evidence="7 8">
        <text>N-acetyl-D-glucosamine 6-phosphate + H2O = D-glucosamine 6-phosphate + acetate</text>
        <dbReference type="Rhea" id="RHEA:22936"/>
        <dbReference type="ChEBI" id="CHEBI:15377"/>
        <dbReference type="ChEBI" id="CHEBI:30089"/>
        <dbReference type="ChEBI" id="CHEBI:57513"/>
        <dbReference type="ChEBI" id="CHEBI:58725"/>
        <dbReference type="EC" id="3.5.1.25"/>
    </reaction>
</comment>
<dbReference type="Proteomes" id="UP000887574">
    <property type="component" value="Unplaced"/>
</dbReference>
<keyword evidence="5 8" id="KW-0378">Hydrolase</keyword>
<dbReference type="PANTHER" id="PTHR11113">
    <property type="entry name" value="N-ACETYLGLUCOSAMINE-6-PHOSPHATE DEACETYLASE"/>
    <property type="match status" value="1"/>
</dbReference>
<dbReference type="EC" id="3.5.1.25" evidence="2 8"/>
<feature type="binding site" evidence="10">
    <location>
        <position position="247"/>
    </location>
    <ligand>
        <name>Zn(2+)</name>
        <dbReference type="ChEBI" id="CHEBI:29105"/>
    </ligand>
</feature>
<feature type="active site" description="Proton donor/acceptor" evidence="9">
    <location>
        <position position="293"/>
    </location>
</feature>
<dbReference type="GO" id="GO:0046872">
    <property type="term" value="F:metal ion binding"/>
    <property type="evidence" value="ECO:0007669"/>
    <property type="project" value="UniProtKB-KW"/>
</dbReference>
<evidence type="ECO:0000259" key="11">
    <source>
        <dbReference type="Pfam" id="PF01979"/>
    </source>
</evidence>
<organism evidence="12 13">
    <name type="scientific">Ditylenchus dipsaci</name>
    <dbReference type="NCBI Taxonomy" id="166011"/>
    <lineage>
        <taxon>Eukaryota</taxon>
        <taxon>Metazoa</taxon>
        <taxon>Ecdysozoa</taxon>
        <taxon>Nematoda</taxon>
        <taxon>Chromadorea</taxon>
        <taxon>Rhabditida</taxon>
        <taxon>Tylenchina</taxon>
        <taxon>Tylenchomorpha</taxon>
        <taxon>Sphaerularioidea</taxon>
        <taxon>Anguinidae</taxon>
        <taxon>Anguininae</taxon>
        <taxon>Ditylenchus</taxon>
    </lineage>
</organism>
<feature type="domain" description="Amidohydrolase-related" evidence="11">
    <location>
        <begin position="70"/>
        <end position="394"/>
    </location>
</feature>
<evidence type="ECO:0000256" key="7">
    <source>
        <dbReference type="ARBA" id="ARBA00047647"/>
    </source>
</evidence>
<reference evidence="13" key="1">
    <citation type="submission" date="2022-11" db="UniProtKB">
        <authorList>
            <consortium name="WormBaseParasite"/>
        </authorList>
    </citation>
    <scope>IDENTIFICATION</scope>
</reference>
<evidence type="ECO:0000256" key="6">
    <source>
        <dbReference type="ARBA" id="ARBA00023277"/>
    </source>
</evidence>
<dbReference type="WBParaSite" id="jg15078">
    <property type="protein sequence ID" value="jg15078"/>
    <property type="gene ID" value="jg15078"/>
</dbReference>
<comment type="cofactor">
    <cofactor evidence="10">
        <name>a divalent metal cation</name>
        <dbReference type="ChEBI" id="CHEBI:60240"/>
    </cofactor>
    <text evidence="10">Binds 1 divalent metal cation per subunit.</text>
</comment>
<evidence type="ECO:0000256" key="2">
    <source>
        <dbReference type="ARBA" id="ARBA00011899"/>
    </source>
</evidence>
<proteinExistence type="inferred from homology"/>
<dbReference type="InterPro" id="IPR006680">
    <property type="entry name" value="Amidohydro-rel"/>
</dbReference>
<evidence type="ECO:0000256" key="1">
    <source>
        <dbReference type="ARBA" id="ARBA00010716"/>
    </source>
</evidence>
<evidence type="ECO:0000256" key="9">
    <source>
        <dbReference type="PIRSR" id="PIRSR038994-1"/>
    </source>
</evidence>